<keyword evidence="7" id="KW-1185">Reference proteome</keyword>
<dbReference type="Proteomes" id="UP000557842">
    <property type="component" value="Unassembled WGS sequence"/>
</dbReference>
<proteinExistence type="predicted"/>
<name>A0A5L8JDL3_CAMFE</name>
<evidence type="ECO:0000313" key="4">
    <source>
        <dbReference type="EMBL" id="EAI8859430.1"/>
    </source>
</evidence>
<reference evidence="6 8" key="1">
    <citation type="submission" date="2018-05" db="EMBL/GenBank/DDBJ databases">
        <authorList>
            <consortium name="PulseNet: The National Subtyping Network for Foodborne Disease Surveillance"/>
            <person name="Tarr C.L."/>
            <person name="Trees E."/>
            <person name="Katz L.S."/>
            <person name="Carleton-Romer H.A."/>
            <person name="Stroika S."/>
            <person name="Kucerova Z."/>
            <person name="Roache K.F."/>
            <person name="Sabol A.L."/>
            <person name="Besser J."/>
            <person name="Gerner-Smidt P."/>
        </authorList>
    </citation>
    <scope>NUCLEOTIDE SEQUENCE</scope>
    <source>
        <strain evidence="5">2014D-0197</strain>
        <strain evidence="3 8">2016D-0221</strain>
        <strain evidence="6">D4313</strain>
        <strain evidence="4 7">PNUSAC001503</strain>
    </source>
</reference>
<evidence type="ECO:0000313" key="5">
    <source>
        <dbReference type="EMBL" id="EAK0452101.1"/>
    </source>
</evidence>
<feature type="domain" description="Flagellar Assembly Protein A N-terminal region" evidence="2">
    <location>
        <begin position="131"/>
        <end position="290"/>
    </location>
</feature>
<evidence type="ECO:0000313" key="7">
    <source>
        <dbReference type="Proteomes" id="UP000535509"/>
    </source>
</evidence>
<evidence type="ECO:0000256" key="1">
    <source>
        <dbReference type="SAM" id="Coils"/>
    </source>
</evidence>
<dbReference type="EMBL" id="AACCXK010000001">
    <property type="protein sequence ID" value="EAK0452101.1"/>
    <property type="molecule type" value="Genomic_DNA"/>
</dbReference>
<dbReference type="GeneID" id="61064643"/>
<evidence type="ECO:0000313" key="6">
    <source>
        <dbReference type="EMBL" id="EAK0468212.1"/>
    </source>
</evidence>
<dbReference type="InterPro" id="IPR046866">
    <property type="entry name" value="FapA_N"/>
</dbReference>
<evidence type="ECO:0000313" key="3">
    <source>
        <dbReference type="EMBL" id="EAI5407973.1"/>
    </source>
</evidence>
<comment type="caution">
    <text evidence="6">The sequence shown here is derived from an EMBL/GenBank/DDBJ whole genome shotgun (WGS) entry which is preliminary data.</text>
</comment>
<dbReference type="EMBL" id="AABQDW010000006">
    <property type="protein sequence ID" value="EAI5407973.1"/>
    <property type="molecule type" value="Genomic_DNA"/>
</dbReference>
<dbReference type="RefSeq" id="WP_002849260.1">
    <property type="nucleotide sequence ID" value="NZ_AABUZP020000005.1"/>
</dbReference>
<accession>A0A5L8JDL3</accession>
<organism evidence="6">
    <name type="scientific">Campylobacter fetus</name>
    <dbReference type="NCBI Taxonomy" id="196"/>
    <lineage>
        <taxon>Bacteria</taxon>
        <taxon>Pseudomonadati</taxon>
        <taxon>Campylobacterota</taxon>
        <taxon>Epsilonproteobacteria</taxon>
        <taxon>Campylobacterales</taxon>
        <taxon>Campylobacteraceae</taxon>
        <taxon>Campylobacter</taxon>
    </lineage>
</organism>
<sequence length="626" mass="70894">MADEVIMPSIIVDTKNPYQDMEFIASNAGVSVDNVDFNIISVDTRYKLKPEDDFISAIDSELRMFDDDEFMSNPNLSISQNYKVEFFDRRVKKQPMLPKVSLGTNKNMTKVVASIKEDSNVKYYPSFERDLINFIQKKLLKANILIGIRDYIMLREINKVTSILRIKEIIDKAFTFVVVTGVDPVVAVDDNMIFYYKSKLKNSEKNKDDKVNYSNRGFVQGVTEGEVIIEYIKPKTGIAGRNVKGDVISVNEPKILIKEKINVSQNIDVKEDDDSIKYIAKKNGYVNEEKGTYDIKDELDINEVSFKTTGSIETSLESDVKINIKEKDILKDAVGAGMSIETTSINVEGNVAKGAHIVAKDVIIGGQTHAKSVIKAQTAEISVHLGRLICDEAKIDRLESGYVRAKKVFINSVIGGEIIANEVHIKRLFANSSITASTLVEIDELKGTNNRICIDSGEILNYEGKLEEYSKTMSKLKTDILVIPRELESKKNIIDSNRESVNSIKRRIEELRSTGKAPPMSFLNKLKDFQALVYEYNSMLKDLNGKKAALNDLKEELKSMQSMVFKAKIINKDRWKELNEIKFRLIEPKKDITYSTRENELAKLITLKCVTLGDEEIYEIKKSNEI</sequence>
<protein>
    <submittedName>
        <fullName evidence="6">DUF342 domain-containing protein</fullName>
    </submittedName>
</protein>
<dbReference type="EMBL" id="AABTCC010000017">
    <property type="protein sequence ID" value="EAI8859430.1"/>
    <property type="molecule type" value="Genomic_DNA"/>
</dbReference>
<evidence type="ECO:0000259" key="2">
    <source>
        <dbReference type="Pfam" id="PF20250"/>
    </source>
</evidence>
<feature type="coiled-coil region" evidence="1">
    <location>
        <begin position="459"/>
        <end position="563"/>
    </location>
</feature>
<keyword evidence="1" id="KW-0175">Coiled coil</keyword>
<dbReference type="Proteomes" id="UP000535509">
    <property type="component" value="Unassembled WGS sequence"/>
</dbReference>
<dbReference type="Pfam" id="PF20250">
    <property type="entry name" value="FapA_N"/>
    <property type="match status" value="1"/>
</dbReference>
<dbReference type="EMBL" id="AACCXM010000001">
    <property type="protein sequence ID" value="EAK0468212.1"/>
    <property type="molecule type" value="Genomic_DNA"/>
</dbReference>
<gene>
    <name evidence="5" type="ORF">AAH17_00285</name>
    <name evidence="6" type="ORF">AAH24_02345</name>
    <name evidence="3" type="ORF">BVH53_04585</name>
    <name evidence="4" type="ORF">CX802_06265</name>
</gene>
<evidence type="ECO:0000313" key="8">
    <source>
        <dbReference type="Proteomes" id="UP000557842"/>
    </source>
</evidence>
<dbReference type="AlphaFoldDB" id="A0A5L8JDL3"/>
<dbReference type="OMA" id="SYPKQGR"/>